<gene>
    <name evidence="1" type="ORF">C435_03328</name>
</gene>
<reference evidence="1 2" key="1">
    <citation type="journal article" date="2014" name="PLoS Genet.">
        <title>Phylogenetically driven sequencing of extremely halophilic archaea reveals strategies for static and dynamic osmo-response.</title>
        <authorList>
            <person name="Becker E.A."/>
            <person name="Seitzer P.M."/>
            <person name="Tritt A."/>
            <person name="Larsen D."/>
            <person name="Krusor M."/>
            <person name="Yao A.I."/>
            <person name="Wu D."/>
            <person name="Madern D."/>
            <person name="Eisen J.A."/>
            <person name="Darling A.E."/>
            <person name="Facciotti M.T."/>
        </authorList>
    </citation>
    <scope>NUCLEOTIDE SEQUENCE [LARGE SCALE GENOMIC DNA]</scope>
    <source>
        <strain evidence="1 2">ATCC 33799</strain>
    </source>
</reference>
<keyword evidence="2" id="KW-1185">Reference proteome</keyword>
<dbReference type="EMBL" id="AOLS01000016">
    <property type="protein sequence ID" value="EMA24892.1"/>
    <property type="molecule type" value="Genomic_DNA"/>
</dbReference>
<evidence type="ECO:0000313" key="2">
    <source>
        <dbReference type="Proteomes" id="UP000011687"/>
    </source>
</evidence>
<organism evidence="1 2">
    <name type="scientific">Haloarcula marismortui ATCC 33799</name>
    <dbReference type="NCBI Taxonomy" id="662475"/>
    <lineage>
        <taxon>Archaea</taxon>
        <taxon>Methanobacteriati</taxon>
        <taxon>Methanobacteriota</taxon>
        <taxon>Stenosarchaea group</taxon>
        <taxon>Halobacteria</taxon>
        <taxon>Halobacteriales</taxon>
        <taxon>Haloarculaceae</taxon>
        <taxon>Haloarcula</taxon>
    </lineage>
</organism>
<dbReference type="PATRIC" id="fig|662475.6.peg.646"/>
<dbReference type="Proteomes" id="UP000011687">
    <property type="component" value="Unassembled WGS sequence"/>
</dbReference>
<accession>M0KUA3</accession>
<protein>
    <submittedName>
        <fullName evidence="1">Uncharacterized protein</fullName>
    </submittedName>
</protein>
<proteinExistence type="predicted"/>
<comment type="caution">
    <text evidence="1">The sequence shown here is derived from an EMBL/GenBank/DDBJ whole genome shotgun (WGS) entry which is preliminary data.</text>
</comment>
<evidence type="ECO:0000313" key="1">
    <source>
        <dbReference type="EMBL" id="EMA24892.1"/>
    </source>
</evidence>
<dbReference type="AlphaFoldDB" id="M0KUA3"/>
<sequence length="116" mass="12710">MMLKIEKADKRKIYFGVSDFSVVEQGVEVAFWPDTGLRDDEVYQVEEGTVIAAVDETGYDAQGAYETIGDYGVDDGCEVTVCVSERSPGVANGAARLNREKKNGEYRGDFTLVARA</sequence>
<name>M0KUA3_9EURY</name>